<dbReference type="RefSeq" id="YP_008430927.1">
    <property type="nucleotide sequence ID" value="NC_022088.2"/>
</dbReference>
<dbReference type="Pfam" id="PF17302">
    <property type="entry name" value="DUF5351"/>
    <property type="match status" value="1"/>
</dbReference>
<dbReference type="Proteomes" id="UP000015546">
    <property type="component" value="Segment"/>
</dbReference>
<keyword evidence="2" id="KW-1185">Reference proteome</keyword>
<dbReference type="EMBL" id="KF208639">
    <property type="protein sequence ID" value="AGT13423.1"/>
    <property type="molecule type" value="Genomic_DNA"/>
</dbReference>
<dbReference type="GeneID" id="16575408"/>
<evidence type="ECO:0000313" key="2">
    <source>
        <dbReference type="Proteomes" id="UP000015546"/>
    </source>
</evidence>
<protein>
    <submittedName>
        <fullName evidence="1">Uncharacterized protein</fullName>
    </submittedName>
</protein>
<accession>S5YPK0</accession>
<reference evidence="1" key="1">
    <citation type="submission" date="2013-11" db="EMBL/GenBank/DDBJ databases">
        <authorList>
            <person name="Acha N."/>
            <person name="Ahmed A.J."/>
            <person name="Andrew J.C."/>
            <person name="Arusuraire T."/>
            <person name="Auman J.C."/>
            <person name="Badar F."/>
            <person name="Bello R."/>
            <person name="Bernabe S.M."/>
            <person name="Boateng S.K."/>
            <person name="Brawn M.S."/>
            <person name="Calos M.G."/>
            <person name="Chambers B.M."/>
            <person name="Chan S.K."/>
            <person name="Cheaves M."/>
            <person name="Cleary N.C."/>
            <person name="Czawlytko E.C."/>
            <person name="Gabriel T.W."/>
            <person name="Gao W."/>
            <person name="Gnatt I.Y."/>
            <person name="Gopala-Rao A.K."/>
            <person name="Group B.L."/>
            <person name="Haile S."/>
            <person name="Haupt C.W."/>
            <person name="Heinke M.L."/>
            <person name="Hodgson J.S."/>
            <person name="Howarth S.M."/>
            <person name="Ierardi B.R."/>
            <person name="Jacob-Sampson D.C."/>
            <person name="Jayasinghe N.S."/>
            <person name="Jiang A."/>
            <person name="Jones M."/>
            <person name="Kharel N."/>
            <person name="Kim E.H."/>
            <person name="Kim J.S."/>
            <person name="Kim J.S."/>
            <person name="Kim M."/>
            <person name="Kim T.W."/>
            <person name="Kim Y."/>
            <person name="Kirchner B.E."/>
            <person name="Ko E."/>
            <person name="Kumar A."/>
            <person name="Le D.N."/>
            <person name="Lo A."/>
            <person name="Lynott E.M."/>
            <person name="Mahmood A."/>
            <person name="Manzoor I.S."/>
            <person name="Marano G.L."/>
            <person name="Margulies Z.J."/>
            <person name="Mathew S."/>
            <person name="McClure A.L."/>
            <person name="McCollum B.J."/>
            <person name="Mckee R.C."/>
            <person name="Menisher T.W."/>
            <person name="Monroe M.K."/>
            <person name="Mosenkis E.V."/>
            <person name="Nagaradona C."/>
            <person name="Nelson V.D."/>
            <person name="Nnadi N.D."/>
            <person name="Okolo C."/>
            <person name="Opene B.A."/>
            <person name="Parmanov M."/>
            <person name="Parsons M.J."/>
            <person name="Patel D.B."/>
            <person name="Pham M."/>
            <person name="Raza S."/>
            <person name="Rein A.J."/>
            <person name="Retnakumar V."/>
            <person name="Seidman L.M."/>
            <person name="Sexton M.Jr."/>
            <person name="Shaw C.A."/>
            <person name="Sheth S.N."/>
            <person name="Shu C.W."/>
            <person name="Smith K.M."/>
            <person name="Tailor D.I."/>
            <person name="Teklu-Haile Y."/>
            <person name="Tewelde B.Z."/>
            <person name="Threatt J.C."/>
            <person name="Tong M.V."/>
            <person name="Turner K.N."/>
            <person name="Velasco R.T."/>
            <person name="Venida A.C."/>
            <person name="Walker L.M."/>
            <person name="Way M."/>
            <person name="Williams K.L."/>
            <person name="Witczak R.W."/>
            <person name="Won D."/>
            <person name="Zifa S."/>
            <person name="Zimmerman J.N."/>
            <person name="Adediran T.Y."/>
            <person name="Jeon M.-H."/>
            <person name="Shah M.R."/>
            <person name="Abete L.P."/>
            <person name="Cortes N."/>
            <person name="Nunn R."/>
            <person name="Somasundaram P."/>
            <person name="Caruso S.M."/>
            <person name="Erill I."/>
            <person name="Cresawn S.G."/>
            <person name="Russell D.A."/>
            <person name="Pope W.H."/>
            <person name="Jacobs-Sera D."/>
            <person name="Hendrix R.W."/>
            <person name="Hatfull G.F."/>
        </authorList>
    </citation>
    <scope>NUCLEOTIDE SEQUENCE [LARGE SCALE GENOMIC DNA]</scope>
</reference>
<evidence type="ECO:0000313" key="1">
    <source>
        <dbReference type="EMBL" id="AGT13423.1"/>
    </source>
</evidence>
<sequence>MKQECPQCKGEGYVRVSLDGAMKCGACQGSGCKEEEEKDEVFLVILENDFGRDTVVAVRKDRQVAIDLMNEKDDYCKDNGFPYGHRVERHDVK</sequence>
<organism evidence="1 2">
    <name type="scientific">Bacillus phage Troll</name>
    <dbReference type="NCBI Taxonomy" id="1382932"/>
    <lineage>
        <taxon>Viruses</taxon>
        <taxon>Duplodnaviria</taxon>
        <taxon>Heunggongvirae</taxon>
        <taxon>Uroviricota</taxon>
        <taxon>Caudoviricetes</taxon>
        <taxon>Herelleviridae</taxon>
        <taxon>Bastillevirinae</taxon>
        <taxon>Bequatrovirus</taxon>
        <taxon>Bequatrovirus troll</taxon>
    </lineage>
</organism>
<dbReference type="KEGG" id="vg:16575408"/>
<name>S5YPK0_9CAUD</name>
<gene>
    <name evidence="1" type="primary">143</name>
    <name evidence="1" type="ORF">TROLL_143</name>
</gene>
<dbReference type="InterPro" id="IPR035272">
    <property type="entry name" value="DUF5351"/>
</dbReference>
<proteinExistence type="predicted"/>